<proteinExistence type="predicted"/>
<protein>
    <recommendedName>
        <fullName evidence="3">SynChlorMet cassette protein ScmC</fullName>
    </recommendedName>
</protein>
<evidence type="ECO:0008006" key="3">
    <source>
        <dbReference type="Google" id="ProtNLM"/>
    </source>
</evidence>
<organism evidence="1 2">
    <name type="scientific">Ruminococcus flavefaciens</name>
    <dbReference type="NCBI Taxonomy" id="1265"/>
    <lineage>
        <taxon>Bacteria</taxon>
        <taxon>Bacillati</taxon>
        <taxon>Bacillota</taxon>
        <taxon>Clostridia</taxon>
        <taxon>Eubacteriales</taxon>
        <taxon>Oscillospiraceae</taxon>
        <taxon>Ruminococcus</taxon>
    </lineage>
</organism>
<dbReference type="AlphaFoldDB" id="A0A1K1MNQ8"/>
<dbReference type="RefSeq" id="WP_072299716.1">
    <property type="nucleotide sequence ID" value="NZ_FPIP01000002.1"/>
</dbReference>
<name>A0A1K1MNQ8_RUMFL</name>
<dbReference type="SUPFAM" id="SSF53795">
    <property type="entry name" value="PEP carboxykinase-like"/>
    <property type="match status" value="1"/>
</dbReference>
<dbReference type="InterPro" id="IPR027417">
    <property type="entry name" value="P-loop_NTPase"/>
</dbReference>
<sequence>MMTKKYKIADKVIEVTSIYEKVHDYCKDYETDEQADFSVMTTDEDIVYEKHKTDSEYAYEGLALPNFSKGTLEETAVYRKIGEKMPNYGTVIFHGSVIAVDGQGFLFTAKSGTGKSTHTALWREYLGDKAIMINDDKPMLKITDSEVIAYGTPYNGKHRLGCNMSVPLKAICILTRGEKNSIVRIDKSEAYAMLLQQVYRPQDPLQMAKTLKLVDKLAASVELYKLGCNMDIEAAEVAYNAMKG</sequence>
<accession>A0A1K1MNQ8</accession>
<dbReference type="Proteomes" id="UP000183461">
    <property type="component" value="Unassembled WGS sequence"/>
</dbReference>
<gene>
    <name evidence="1" type="ORF">SAMN02910280_1376</name>
</gene>
<evidence type="ECO:0000313" key="1">
    <source>
        <dbReference type="EMBL" id="SFW24802.1"/>
    </source>
</evidence>
<reference evidence="1 2" key="1">
    <citation type="submission" date="2016-11" db="EMBL/GenBank/DDBJ databases">
        <authorList>
            <person name="Jaros S."/>
            <person name="Januszkiewicz K."/>
            <person name="Wedrychowicz H."/>
        </authorList>
    </citation>
    <scope>NUCLEOTIDE SEQUENCE [LARGE SCALE GENOMIC DNA]</scope>
    <source>
        <strain evidence="1 2">YL228</strain>
    </source>
</reference>
<dbReference type="Gene3D" id="3.40.50.300">
    <property type="entry name" value="P-loop containing nucleotide triphosphate hydrolases"/>
    <property type="match status" value="1"/>
</dbReference>
<dbReference type="EMBL" id="FPIP01000002">
    <property type="protein sequence ID" value="SFW24802.1"/>
    <property type="molecule type" value="Genomic_DNA"/>
</dbReference>
<evidence type="ECO:0000313" key="2">
    <source>
        <dbReference type="Proteomes" id="UP000183461"/>
    </source>
</evidence>